<reference evidence="11 12" key="1">
    <citation type="submission" date="2019-09" db="EMBL/GenBank/DDBJ databases">
        <title>Ecophysiology of the spiral-shaped methanotroph Methylospira mobilis as revealed by the complete genome sequence.</title>
        <authorList>
            <person name="Oshkin I.Y."/>
            <person name="Dedysh S.N."/>
            <person name="Miroshnikov K."/>
            <person name="Danilova O.V."/>
            <person name="Hakobyan A."/>
            <person name="Liesack W."/>
        </authorList>
    </citation>
    <scope>NUCLEOTIDE SEQUENCE [LARGE SCALE GENOMIC DNA]</scope>
    <source>
        <strain evidence="11 12">Shm1</strain>
    </source>
</reference>
<feature type="domain" description="ZipA C-terminal FtsZ-binding" evidence="10">
    <location>
        <begin position="133"/>
        <end position="261"/>
    </location>
</feature>
<dbReference type="RefSeq" id="WP_153249969.1">
    <property type="nucleotide sequence ID" value="NZ_CP044205.1"/>
</dbReference>
<sequence>MDRDTVRIVLLILGFIVIVSVYVWGRYKSRLMDFINRRGDYDELDYGDDAPIEEERESVNDGLNFSSRESEAMIASRRTGPLNTPSFSAHQEDPLIDESIAYGRPQSLHERQEEAFAREAVDEPSRSHAPLGSPFLIQLSVVAGDDAYFNGEALRDALVDQGLIYGDMGIYHRYDREYREVLFSVASLVEPGTFPVEHMETFECPGVVLFFQPPRVKDPLAIFEDLLDTCHRLAQQLGGEEWDERREVLTLKKIEQMRERLESAY</sequence>
<evidence type="ECO:0000256" key="3">
    <source>
        <dbReference type="ARBA" id="ARBA00022618"/>
    </source>
</evidence>
<evidence type="ECO:0000256" key="4">
    <source>
        <dbReference type="ARBA" id="ARBA00022692"/>
    </source>
</evidence>
<evidence type="ECO:0000256" key="6">
    <source>
        <dbReference type="ARBA" id="ARBA00023136"/>
    </source>
</evidence>
<dbReference type="GO" id="GO:0000917">
    <property type="term" value="P:division septum assembly"/>
    <property type="evidence" value="ECO:0007669"/>
    <property type="project" value="TreeGrafter"/>
</dbReference>
<dbReference type="InParanoid" id="A0A5Q0BKA2"/>
<keyword evidence="1 8" id="KW-1003">Cell membrane</keyword>
<dbReference type="SMART" id="SM00771">
    <property type="entry name" value="ZipA_C"/>
    <property type="match status" value="1"/>
</dbReference>
<evidence type="ECO:0000256" key="5">
    <source>
        <dbReference type="ARBA" id="ARBA00022989"/>
    </source>
</evidence>
<dbReference type="GO" id="GO:0005886">
    <property type="term" value="C:plasma membrane"/>
    <property type="evidence" value="ECO:0007669"/>
    <property type="project" value="UniProtKB-SubCell"/>
</dbReference>
<protein>
    <recommendedName>
        <fullName evidence="8 9">Cell division protein ZipA</fullName>
    </recommendedName>
</protein>
<keyword evidence="3 8" id="KW-0132">Cell division</keyword>
<proteinExistence type="inferred from homology"/>
<keyword evidence="12" id="KW-1185">Reference proteome</keyword>
<dbReference type="OrthoDB" id="7054914at2"/>
<dbReference type="PANTHER" id="PTHR38685">
    <property type="entry name" value="CELL DIVISION PROTEIN ZIPA"/>
    <property type="match status" value="1"/>
</dbReference>
<evidence type="ECO:0000256" key="7">
    <source>
        <dbReference type="ARBA" id="ARBA00023306"/>
    </source>
</evidence>
<dbReference type="NCBIfam" id="TIGR02205">
    <property type="entry name" value="septum_zipA"/>
    <property type="match status" value="1"/>
</dbReference>
<evidence type="ECO:0000256" key="9">
    <source>
        <dbReference type="RuleBase" id="RU003612"/>
    </source>
</evidence>
<dbReference type="Pfam" id="PF04354">
    <property type="entry name" value="ZipA_C"/>
    <property type="match status" value="1"/>
</dbReference>
<comment type="similarity">
    <text evidence="8 9">Belongs to the ZipA family.</text>
</comment>
<dbReference type="GO" id="GO:0032153">
    <property type="term" value="C:cell division site"/>
    <property type="evidence" value="ECO:0007669"/>
    <property type="project" value="UniProtKB-UniRule"/>
</dbReference>
<keyword evidence="7 8" id="KW-0131">Cell cycle</keyword>
<dbReference type="InterPro" id="IPR036765">
    <property type="entry name" value="ZipA_FtsZ-bd_C_sf"/>
</dbReference>
<keyword evidence="4 8" id="KW-0812">Transmembrane</keyword>
<dbReference type="Gene3D" id="3.30.1400.10">
    <property type="entry name" value="ZipA, C-terminal FtsZ-binding domain"/>
    <property type="match status" value="1"/>
</dbReference>
<dbReference type="EMBL" id="CP044205">
    <property type="protein sequence ID" value="QFY43999.1"/>
    <property type="molecule type" value="Genomic_DNA"/>
</dbReference>
<keyword evidence="5 8" id="KW-1133">Transmembrane helix</keyword>
<gene>
    <name evidence="8 11" type="primary">zipA</name>
    <name evidence="11" type="ORF">F6R98_16315</name>
</gene>
<evidence type="ECO:0000313" key="11">
    <source>
        <dbReference type="EMBL" id="QFY43999.1"/>
    </source>
</evidence>
<evidence type="ECO:0000259" key="10">
    <source>
        <dbReference type="SMART" id="SM00771"/>
    </source>
</evidence>
<name>A0A5Q0BKA2_9GAMM</name>
<comment type="function">
    <text evidence="8 9">Essential cell division protein that stabilizes the FtsZ protofilaments by cross-linking them and that serves as a cytoplasmic membrane anchor for the Z ring. Also required for the recruitment to the septal ring of downstream cell division proteins.</text>
</comment>
<dbReference type="KEGG" id="mmob:F6R98_16315"/>
<dbReference type="PANTHER" id="PTHR38685:SF1">
    <property type="entry name" value="CELL DIVISION PROTEIN ZIPA"/>
    <property type="match status" value="1"/>
</dbReference>
<dbReference type="InterPro" id="IPR011919">
    <property type="entry name" value="Cell_div_ZipA"/>
</dbReference>
<keyword evidence="6 8" id="KW-0472">Membrane</keyword>
<dbReference type="SUPFAM" id="SSF64383">
    <property type="entry name" value="Cell-division protein ZipA, C-terminal domain"/>
    <property type="match status" value="1"/>
</dbReference>
<evidence type="ECO:0000256" key="1">
    <source>
        <dbReference type="ARBA" id="ARBA00022475"/>
    </source>
</evidence>
<evidence type="ECO:0000256" key="8">
    <source>
        <dbReference type="HAMAP-Rule" id="MF_00509"/>
    </source>
</evidence>
<feature type="transmembrane region" description="Helical" evidence="8">
    <location>
        <begin position="6"/>
        <end position="25"/>
    </location>
</feature>
<dbReference type="InterPro" id="IPR007449">
    <property type="entry name" value="ZipA_FtsZ-bd_C"/>
</dbReference>
<keyword evidence="2 8" id="KW-0997">Cell inner membrane</keyword>
<dbReference type="AlphaFoldDB" id="A0A5Q0BKA2"/>
<evidence type="ECO:0000256" key="2">
    <source>
        <dbReference type="ARBA" id="ARBA00022519"/>
    </source>
</evidence>
<dbReference type="Proteomes" id="UP000325755">
    <property type="component" value="Chromosome"/>
</dbReference>
<dbReference type="GO" id="GO:0043093">
    <property type="term" value="P:FtsZ-dependent cytokinesis"/>
    <property type="evidence" value="ECO:0007669"/>
    <property type="project" value="UniProtKB-UniRule"/>
</dbReference>
<accession>A0A5Q0BKA2</accession>
<dbReference type="HAMAP" id="MF_00509">
    <property type="entry name" value="ZipA"/>
    <property type="match status" value="1"/>
</dbReference>
<evidence type="ECO:0000313" key="12">
    <source>
        <dbReference type="Proteomes" id="UP000325755"/>
    </source>
</evidence>
<comment type="subunit">
    <text evidence="8">Interacts with FtsZ via their C-terminal domains.</text>
</comment>
<organism evidence="11 12">
    <name type="scientific">Candidatus Methylospira mobilis</name>
    <dbReference type="NCBI Taxonomy" id="1808979"/>
    <lineage>
        <taxon>Bacteria</taxon>
        <taxon>Pseudomonadati</taxon>
        <taxon>Pseudomonadota</taxon>
        <taxon>Gammaproteobacteria</taxon>
        <taxon>Methylococcales</taxon>
        <taxon>Methylococcaceae</taxon>
        <taxon>Candidatus Methylospira</taxon>
    </lineage>
</organism>
<comment type="subcellular location">
    <subcellularLocation>
        <location evidence="8">Cell inner membrane</location>
        <topology evidence="8">Single-pass type I membrane protein</topology>
    </subcellularLocation>
    <text evidence="8">Localizes to the Z ring in an FtsZ-dependent manner.</text>
</comment>